<proteinExistence type="predicted"/>
<dbReference type="OrthoDB" id="2018605at2759"/>
<dbReference type="Pfam" id="PF07797">
    <property type="entry name" value="DUF1639"/>
    <property type="match status" value="1"/>
</dbReference>
<feature type="region of interest" description="Disordered" evidence="1">
    <location>
        <begin position="125"/>
        <end position="207"/>
    </location>
</feature>
<gene>
    <name evidence="2" type="ORF">AXF42_Ash004966</name>
</gene>
<name>A0A2I0B826_9ASPA</name>
<reference evidence="2 3" key="1">
    <citation type="journal article" date="2017" name="Nature">
        <title>The Apostasia genome and the evolution of orchids.</title>
        <authorList>
            <person name="Zhang G.Q."/>
            <person name="Liu K.W."/>
            <person name="Li Z."/>
            <person name="Lohaus R."/>
            <person name="Hsiao Y.Y."/>
            <person name="Niu S.C."/>
            <person name="Wang J.Y."/>
            <person name="Lin Y.C."/>
            <person name="Xu Q."/>
            <person name="Chen L.J."/>
            <person name="Yoshida K."/>
            <person name="Fujiwara S."/>
            <person name="Wang Z.W."/>
            <person name="Zhang Y.Q."/>
            <person name="Mitsuda N."/>
            <person name="Wang M."/>
            <person name="Liu G.H."/>
            <person name="Pecoraro L."/>
            <person name="Huang H.X."/>
            <person name="Xiao X.J."/>
            <person name="Lin M."/>
            <person name="Wu X.Y."/>
            <person name="Wu W.L."/>
            <person name="Chen Y.Y."/>
            <person name="Chang S.B."/>
            <person name="Sakamoto S."/>
            <person name="Ohme-Takagi M."/>
            <person name="Yagi M."/>
            <person name="Zeng S.J."/>
            <person name="Shen C.Y."/>
            <person name="Yeh C.M."/>
            <person name="Luo Y.B."/>
            <person name="Tsai W.C."/>
            <person name="Van de Peer Y."/>
            <person name="Liu Z.J."/>
        </authorList>
    </citation>
    <scope>NUCLEOTIDE SEQUENCE [LARGE SCALE GENOMIC DNA]</scope>
    <source>
        <strain evidence="3">cv. Shenzhen</strain>
        <tissue evidence="2">Stem</tissue>
    </source>
</reference>
<dbReference type="EMBL" id="KZ451906">
    <property type="protein sequence ID" value="PKA63955.1"/>
    <property type="molecule type" value="Genomic_DNA"/>
</dbReference>
<feature type="compositionally biased region" description="Basic and acidic residues" evidence="1">
    <location>
        <begin position="130"/>
        <end position="144"/>
    </location>
</feature>
<evidence type="ECO:0000256" key="1">
    <source>
        <dbReference type="SAM" id="MobiDB-lite"/>
    </source>
</evidence>
<protein>
    <recommendedName>
        <fullName evidence="4">DUF1639 domain-containing protein</fullName>
    </recommendedName>
</protein>
<dbReference type="InterPro" id="IPR012438">
    <property type="entry name" value="DUF1639"/>
</dbReference>
<dbReference type="AlphaFoldDB" id="A0A2I0B826"/>
<keyword evidence="3" id="KW-1185">Reference proteome</keyword>
<feature type="compositionally biased region" description="Polar residues" evidence="1">
    <location>
        <begin position="157"/>
        <end position="172"/>
    </location>
</feature>
<dbReference type="STRING" id="1088818.A0A2I0B826"/>
<evidence type="ECO:0008006" key="4">
    <source>
        <dbReference type="Google" id="ProtNLM"/>
    </source>
</evidence>
<evidence type="ECO:0000313" key="3">
    <source>
        <dbReference type="Proteomes" id="UP000236161"/>
    </source>
</evidence>
<feature type="region of interest" description="Disordered" evidence="1">
    <location>
        <begin position="76"/>
        <end position="98"/>
    </location>
</feature>
<organism evidence="2 3">
    <name type="scientific">Apostasia shenzhenica</name>
    <dbReference type="NCBI Taxonomy" id="1088818"/>
    <lineage>
        <taxon>Eukaryota</taxon>
        <taxon>Viridiplantae</taxon>
        <taxon>Streptophyta</taxon>
        <taxon>Embryophyta</taxon>
        <taxon>Tracheophyta</taxon>
        <taxon>Spermatophyta</taxon>
        <taxon>Magnoliopsida</taxon>
        <taxon>Liliopsida</taxon>
        <taxon>Asparagales</taxon>
        <taxon>Orchidaceae</taxon>
        <taxon>Apostasioideae</taxon>
        <taxon>Apostasia</taxon>
    </lineage>
</organism>
<evidence type="ECO:0000313" key="2">
    <source>
        <dbReference type="EMBL" id="PKA63955.1"/>
    </source>
</evidence>
<dbReference type="PANTHER" id="PTHR33130">
    <property type="entry name" value="PUTATIVE (DUF1639)-RELATED"/>
    <property type="match status" value="1"/>
</dbReference>
<dbReference type="Proteomes" id="UP000236161">
    <property type="component" value="Unassembled WGS sequence"/>
</dbReference>
<dbReference type="PANTHER" id="PTHR33130:SF33">
    <property type="entry name" value="PUTATIVE (DUF1639)-RELATED"/>
    <property type="match status" value="1"/>
</dbReference>
<accession>A0A2I0B826</accession>
<sequence length="321" mass="35681">MTATAKNLSAFDFMRYQRSSPDYLALCNGRKPSVRSKEDNHQFDNQNQTYSSILEETKLSRIKSISPSPYPHFSLSSNPFPVQKPQPAGTSPAPIAPSPEGLFRHENNGGFSACGEALLQWGQSKRPRCSRSDSRHAGETDPSRYRSNGFKLPPRCSVSSTSTTGHCTNREPSLSAALSKYKGERRSLPSPPEKTCHNKMAPAASPSRIGCTHSVGDSELATQSGADPEKVKAEQTELPRICLSLSRKEKEEDFFAMKGTKLPQRPKKRAKNIDRSLQYCFPGLWLSDLTRARYEVLEKKCVKKKRSGLKRIDSMDIGPSQ</sequence>